<dbReference type="InterPro" id="IPR007815">
    <property type="entry name" value="Emycin_Estase"/>
</dbReference>
<organism evidence="1 2">
    <name type="scientific">Sinosporangium siamense</name>
    <dbReference type="NCBI Taxonomy" id="1367973"/>
    <lineage>
        <taxon>Bacteria</taxon>
        <taxon>Bacillati</taxon>
        <taxon>Actinomycetota</taxon>
        <taxon>Actinomycetes</taxon>
        <taxon>Streptosporangiales</taxon>
        <taxon>Streptosporangiaceae</taxon>
        <taxon>Sinosporangium</taxon>
    </lineage>
</organism>
<proteinExistence type="predicted"/>
<dbReference type="PANTHER" id="PTHR31299">
    <property type="entry name" value="ESTERASE, PUTATIVE (AFU_ORTHOLOGUE AFUA_1G05850)-RELATED"/>
    <property type="match status" value="1"/>
</dbReference>
<dbReference type="Pfam" id="PF05139">
    <property type="entry name" value="Erythro_esteras"/>
    <property type="match status" value="1"/>
</dbReference>
<dbReference type="AlphaFoldDB" id="A0A919RHC4"/>
<evidence type="ECO:0000313" key="1">
    <source>
        <dbReference type="EMBL" id="GII93891.1"/>
    </source>
</evidence>
<gene>
    <name evidence="1" type="ORF">Ssi02_41220</name>
</gene>
<dbReference type="RefSeq" id="WP_204027609.1">
    <property type="nucleotide sequence ID" value="NZ_BOOW01000027.1"/>
</dbReference>
<accession>A0A919RHC4</accession>
<dbReference type="CDD" id="cd14728">
    <property type="entry name" value="Ere-like"/>
    <property type="match status" value="1"/>
</dbReference>
<dbReference type="PIRSF" id="PIRSF036794">
    <property type="entry name" value="UCP_erythr_ester"/>
    <property type="match status" value="1"/>
</dbReference>
<keyword evidence="2" id="KW-1185">Reference proteome</keyword>
<dbReference type="SUPFAM" id="SSF159501">
    <property type="entry name" value="EreA/ChaN-like"/>
    <property type="match status" value="1"/>
</dbReference>
<dbReference type="InterPro" id="IPR014622">
    <property type="entry name" value="UCP036794_erythomycin"/>
</dbReference>
<dbReference type="GO" id="GO:0046677">
    <property type="term" value="P:response to antibiotic"/>
    <property type="evidence" value="ECO:0007669"/>
    <property type="project" value="InterPro"/>
</dbReference>
<reference evidence="1" key="1">
    <citation type="submission" date="2021-01" db="EMBL/GenBank/DDBJ databases">
        <title>Whole genome shotgun sequence of Sinosporangium siamense NBRC 109515.</title>
        <authorList>
            <person name="Komaki H."/>
            <person name="Tamura T."/>
        </authorList>
    </citation>
    <scope>NUCLEOTIDE SEQUENCE</scope>
    <source>
        <strain evidence="1">NBRC 109515</strain>
    </source>
</reference>
<sequence>MNPEIKDAVHRIEAAAVMRLFESRPRLLALGEPAHGEDSLLELRNELFRQLVEQEGYRTIALESDCLMGLVVDDYVTSGAGTLDEVMERGFSHGWGASAANRELVRWMREYNDGRPASERIRFAGIDGPLEMAAAASPRQALTALHGYLADRVDADLLPCTAETLDRLIGADERWTEPAAMMEPARSVGRSAGAGELRLLADDLVALLDAQAPGLIAASSPDEWDRARLYGRTATGLLRYHFWVADTSPGRMAWLMSVRGSMMAGNLFALADRGPVLVHAHNRHLQREKSVIHMGDRPVDWWSTGAVVSARLGEEYGFLATALGTIRRKGVEDPPPDTLEGLLYALPEDRCLVDARRLATVFGDAPPAPRESPYFGYFPMDPANLAEYDGIVFLKDVPES</sequence>
<dbReference type="EMBL" id="BOOW01000027">
    <property type="protein sequence ID" value="GII93891.1"/>
    <property type="molecule type" value="Genomic_DNA"/>
</dbReference>
<dbReference type="InterPro" id="IPR052036">
    <property type="entry name" value="Hydrolase/PRTase-associated"/>
</dbReference>
<dbReference type="Gene3D" id="3.30.1870.10">
    <property type="entry name" value="EreA-like, domain 2"/>
    <property type="match status" value="1"/>
</dbReference>
<name>A0A919RHC4_9ACTN</name>
<dbReference type="Gene3D" id="1.20.1440.30">
    <property type="entry name" value="Biosynthetic Protein domain"/>
    <property type="match status" value="1"/>
</dbReference>
<dbReference type="Proteomes" id="UP000606172">
    <property type="component" value="Unassembled WGS sequence"/>
</dbReference>
<dbReference type="Gene3D" id="3.40.1660.10">
    <property type="entry name" value="EreA-like (biosynthetic domain)"/>
    <property type="match status" value="1"/>
</dbReference>
<evidence type="ECO:0000313" key="2">
    <source>
        <dbReference type="Proteomes" id="UP000606172"/>
    </source>
</evidence>
<dbReference type="PANTHER" id="PTHR31299:SF0">
    <property type="entry name" value="ESTERASE, PUTATIVE (AFU_ORTHOLOGUE AFUA_1G05850)-RELATED"/>
    <property type="match status" value="1"/>
</dbReference>
<comment type="caution">
    <text evidence="1">The sequence shown here is derived from an EMBL/GenBank/DDBJ whole genome shotgun (WGS) entry which is preliminary data.</text>
</comment>
<protein>
    <submittedName>
        <fullName evidence="1">Erythromycin esterase</fullName>
    </submittedName>
</protein>